<keyword evidence="10" id="KW-0460">Magnesium</keyword>
<dbReference type="FunFam" id="1.10.132.30:FF:000001">
    <property type="entry name" value="DNA-directed RNA polymerase subunit"/>
    <property type="match status" value="1"/>
</dbReference>
<dbReference type="SMART" id="SM00663">
    <property type="entry name" value="RPOLA_N"/>
    <property type="match status" value="1"/>
</dbReference>
<evidence type="ECO:0000256" key="13">
    <source>
        <dbReference type="ARBA" id="ARBA00023242"/>
    </source>
</evidence>
<dbReference type="FunFam" id="1.10.274.100:FF:000001">
    <property type="entry name" value="DNA-directed RNA polymerase subunit"/>
    <property type="match status" value="1"/>
</dbReference>
<dbReference type="InterPro" id="IPR007075">
    <property type="entry name" value="RNA_pol_Rpb1_6"/>
</dbReference>
<dbReference type="PANTHER" id="PTHR19376">
    <property type="entry name" value="DNA-DIRECTED RNA POLYMERASE"/>
    <property type="match status" value="1"/>
</dbReference>
<feature type="domain" description="RNA polymerase N-terminal" evidence="17">
    <location>
        <begin position="237"/>
        <end position="543"/>
    </location>
</feature>
<proteinExistence type="inferred from homology"/>
<dbReference type="InterPro" id="IPR038593">
    <property type="entry name" value="RNA_pol_Rpb1_7_sf"/>
</dbReference>
<dbReference type="PRINTS" id="PR01217">
    <property type="entry name" value="PRICHEXTENSN"/>
</dbReference>
<feature type="compositionally biased region" description="Low complexity" evidence="16">
    <location>
        <begin position="1693"/>
        <end position="1727"/>
    </location>
</feature>
<reference evidence="18 19" key="1">
    <citation type="journal article" date="2014" name="PLoS ONE">
        <title>De novo Genome Assembly of the Fungal Plant Pathogen Pyrenophora semeniperda.</title>
        <authorList>
            <person name="Soliai M.M."/>
            <person name="Meyer S.E."/>
            <person name="Udall J.A."/>
            <person name="Elzinga D.E."/>
            <person name="Hermansen R.A."/>
            <person name="Bodily P.M."/>
            <person name="Hart A.A."/>
            <person name="Coleman C.E."/>
        </authorList>
    </citation>
    <scope>NUCLEOTIDE SEQUENCE [LARGE SCALE GENOMIC DNA]</scope>
    <source>
        <strain evidence="18 19">CCB06</strain>
        <tissue evidence="18">Mycelium</tissue>
    </source>
</reference>
<feature type="region of interest" description="Disordered" evidence="16">
    <location>
        <begin position="1549"/>
        <end position="1736"/>
    </location>
</feature>
<evidence type="ECO:0000256" key="10">
    <source>
        <dbReference type="ARBA" id="ARBA00022842"/>
    </source>
</evidence>
<comment type="subcellular location">
    <subcellularLocation>
        <location evidence="1">Nucleus</location>
    </subcellularLocation>
</comment>
<evidence type="ECO:0000256" key="12">
    <source>
        <dbReference type="ARBA" id="ARBA00023163"/>
    </source>
</evidence>
<evidence type="ECO:0000256" key="4">
    <source>
        <dbReference type="ARBA" id="ARBA00022553"/>
    </source>
</evidence>
<evidence type="ECO:0000256" key="11">
    <source>
        <dbReference type="ARBA" id="ARBA00023125"/>
    </source>
</evidence>
<dbReference type="Gene3D" id="1.10.274.100">
    <property type="entry name" value="RNA polymerase Rpb1, domain 3"/>
    <property type="match status" value="1"/>
</dbReference>
<feature type="region of interest" description="Disordered" evidence="16">
    <location>
        <begin position="148"/>
        <end position="177"/>
    </location>
</feature>
<evidence type="ECO:0000256" key="15">
    <source>
        <dbReference type="RuleBase" id="RU004279"/>
    </source>
</evidence>
<evidence type="ECO:0000256" key="16">
    <source>
        <dbReference type="SAM" id="MobiDB-lite"/>
    </source>
</evidence>
<dbReference type="InterPro" id="IPR000684">
    <property type="entry name" value="RNA_pol_II_repeat_euk"/>
</dbReference>
<evidence type="ECO:0000313" key="19">
    <source>
        <dbReference type="Proteomes" id="UP000265663"/>
    </source>
</evidence>
<dbReference type="GO" id="GO:0003899">
    <property type="term" value="F:DNA-directed RNA polymerase activity"/>
    <property type="evidence" value="ECO:0007669"/>
    <property type="project" value="UniProtKB-EC"/>
</dbReference>
<dbReference type="InterPro" id="IPR044893">
    <property type="entry name" value="RNA_pol_Rpb1_clamp_domain"/>
</dbReference>
<dbReference type="InterPro" id="IPR007080">
    <property type="entry name" value="RNA_pol_Rpb1_1"/>
</dbReference>
<dbReference type="Gene3D" id="3.30.1490.180">
    <property type="entry name" value="RNA polymerase ii"/>
    <property type="match status" value="1"/>
</dbReference>
<sequence length="1736" mass="191223">MAIGVPAVSKCPLRTIKEIQFGLLSPEEIKAMSVVHIIYPETMDEQKQKPREQGLNDPKLGTIDRMYHCSTCKEDIQVCPGHFGHIELHTPVFHVGFVVKIKKLLETVCHTCGLIKADFNHPDWAAATKTKDAKKRFDKIWRMSRTKSTCDADGPDTGKDKLPKIPHGGCGSAQPDTIRKDGLKLTATWKQKKKEDDDGSGDRKEVITPKQAQTIFKLMTENTLALLGLNADYARPEWMILDVLPVPPPPVRPSISVDGTGQGMRGEDDLTYKLGDIIRANGRVAECQQEGSPQHVTAEFEALVQYHVATYMDNDANGVPQAMQKSGRPLKTIRGRLKGKEGRLRGNLMGKRVDFSARTVITGDPNLSLDQVGVPRSIARTLTYPEVVTKFNINKLTNLVRNGPNQHPGANYVIKADGARLDLKHNKNLDDLRLQYGWKVERHINDDDVIIFNRQPSLHKESMMGHRVKVMPYSTFRLNLSVTSPYNADFDGDEMNLHVPQSDETRAEVQNLCMVPKQIVSPQKNQPLMGIVQDTLLGVYKMSRRDNFIGIEQVMPILMWVPDWDGIVPEPAILKPRPLWTGKQLVSMAFPKEVNIEKKDDDSKPSPQNDINDKSLMIKGGQLIYGQVTKKIVGASSGGVIHIIFNELGPDATVKFFNACQRICNWWLLHHGFSFGVGDTIPDPKTARKIARAIANSRMEVEKNLKDVTKDRLQPQPGMTIRGTFESVVQKLLNEAREGGGTAAQTSLKDFNNVVQTVVSGSKGSTVNISQMVALVGQQAVEGQRIPFGFKYRTLPHFSKDDYSPESRGFVENSYLRGLTPSEFFFHAMAGREGLIDTAVKTAETGYIQRRLVKALEDVMVKYDGTVRNSMGDIVEFIYGEDGLDGAHIEKQSIDTIMCSDAELEAAYKLDVLTTDRPEIPVWKLEGSPTFQGDVDVQRALDQEFEEIKNDRAILRSTLNEDDLDSFQLPLNIQRMIRSAQARFGINPEKAVSNLTPIEAIQQVRETLDRLVVIRGTDELSVEAQDSATYLFKAHLRARLAFKKLTVQHRLNKEALKYILGELEDRFLKAAVAPGEMVGVLAAQSIGEPATQMTLNTFHFAGVSSKNVTLGVPRLKEILNVAANIKTPSMLIRQENPSNGQAGIKRLRSQIELTTLRSLTHSVELYYDPDIQSTRVEADQDMVESYFILPEEDEVIESQSKWLLRIILDRKKLLDKIITISEVAGRIKEEFKPNLAVIFSDENADEQVMRVRFIWDQNLTKDDEDEDERDERWMRKLEKHLLDDVTLRGVPGIERAFIREQSYPRLMADGSLFHTKSSDICKEWVLDTTGTALAQVLSARNVDASKTYSNSFIEILAVLGIEAARAGLLKELGMVLSFDGSYVNHRHMALLVDIMCQRGVLMAITRHGINRNDTGALMRCSFEETVEILLEAAGFGELDDCRGVSENIMLGQLAPMGTGEFDVVMDNGMLLTMVEDNSKMMGGVAGAGNPSDGALTPYDLGSPTYEGGMGMSGSYDQISFSPIAAAGGGDDQGGFTAYGGSYGSGGFSPYDGGRSPGSGFTGMSPGFTSPVSPGFSPTSPGYSPTSPGTASPRFAATSPGYMASPTSPHYSPTSPRYGSPTSPSYSPTSPAGYSPTSPQYSPTSPNYSPTSPTFMGGATSPAYSPTSPQYSPTSPQYSPTSPQYQATGDRRSPTSPTSPQYSPTSPRYSPTSPAGAFSPTSPRYSPTSPGPAYSPT</sequence>
<keyword evidence="12 15" id="KW-0804">Transcription</keyword>
<evidence type="ECO:0000256" key="9">
    <source>
        <dbReference type="ARBA" id="ARBA00022833"/>
    </source>
</evidence>
<dbReference type="FunFam" id="4.10.860.120:FF:000003">
    <property type="entry name" value="DNA-directed RNA polymerase subunit"/>
    <property type="match status" value="1"/>
</dbReference>
<evidence type="ECO:0000256" key="14">
    <source>
        <dbReference type="ARBA" id="ARBA00048552"/>
    </source>
</evidence>
<dbReference type="SUPFAM" id="SSF64484">
    <property type="entry name" value="beta and beta-prime subunits of DNA dependent RNA-polymerase"/>
    <property type="match status" value="1"/>
</dbReference>
<dbReference type="InterPro" id="IPR045867">
    <property type="entry name" value="DNA-dir_RpoC_beta_prime"/>
</dbReference>
<dbReference type="Pfam" id="PF05000">
    <property type="entry name" value="RNA_pol_Rpb1_4"/>
    <property type="match status" value="1"/>
</dbReference>
<dbReference type="CDD" id="cd02733">
    <property type="entry name" value="RNAP_II_RPB1_N"/>
    <property type="match status" value="1"/>
</dbReference>
<comment type="similarity">
    <text evidence="2 15">Belongs to the RNA polymerase beta' chain family.</text>
</comment>
<dbReference type="Gene3D" id="1.10.150.390">
    <property type="match status" value="1"/>
</dbReference>
<dbReference type="Pfam" id="PF04998">
    <property type="entry name" value="RNA_pol_Rpb1_5"/>
    <property type="match status" value="1"/>
</dbReference>
<evidence type="ECO:0000256" key="2">
    <source>
        <dbReference type="ARBA" id="ARBA00006460"/>
    </source>
</evidence>
<dbReference type="Proteomes" id="UP000265663">
    <property type="component" value="Unassembled WGS sequence"/>
</dbReference>
<dbReference type="EC" id="2.7.7.6" evidence="15"/>
<dbReference type="Gene3D" id="2.40.40.20">
    <property type="match status" value="1"/>
</dbReference>
<dbReference type="GO" id="GO:0006367">
    <property type="term" value="P:transcription initiation at RNA polymerase II promoter"/>
    <property type="evidence" value="ECO:0007669"/>
    <property type="project" value="UniProtKB-ARBA"/>
</dbReference>
<keyword evidence="19" id="KW-1185">Reference proteome</keyword>
<feature type="compositionally biased region" description="Low complexity" evidence="16">
    <location>
        <begin position="1604"/>
        <end position="1686"/>
    </location>
</feature>
<dbReference type="Pfam" id="PF04990">
    <property type="entry name" value="RNA_pol_Rpb1_7"/>
    <property type="match status" value="1"/>
</dbReference>
<dbReference type="GO" id="GO:0046872">
    <property type="term" value="F:metal ion binding"/>
    <property type="evidence" value="ECO:0007669"/>
    <property type="project" value="UniProtKB-KW"/>
</dbReference>
<dbReference type="Gene3D" id="6.10.250.2940">
    <property type="match status" value="1"/>
</dbReference>
<evidence type="ECO:0000256" key="7">
    <source>
        <dbReference type="ARBA" id="ARBA00022723"/>
    </source>
</evidence>
<dbReference type="InterPro" id="IPR038120">
    <property type="entry name" value="Rpb1_funnel_sf"/>
</dbReference>
<dbReference type="InterPro" id="IPR042102">
    <property type="entry name" value="RNA_pol_Rpb1_3_sf"/>
</dbReference>
<feature type="compositionally biased region" description="Low complexity" evidence="16">
    <location>
        <begin position="1572"/>
        <end position="1592"/>
    </location>
</feature>
<keyword evidence="5 15" id="KW-0808">Transferase</keyword>
<dbReference type="NCBIfam" id="NF006336">
    <property type="entry name" value="PRK08566.1"/>
    <property type="match status" value="1"/>
</dbReference>
<dbReference type="Pfam" id="PF04983">
    <property type="entry name" value="RNA_pol_Rpb1_3"/>
    <property type="match status" value="1"/>
</dbReference>
<gene>
    <name evidence="18" type="ORF">GMOD_00001338</name>
</gene>
<name>A0A3M7LZ21_9PLEO</name>
<evidence type="ECO:0000313" key="18">
    <source>
        <dbReference type="EMBL" id="RMZ67420.1"/>
    </source>
</evidence>
<dbReference type="InterPro" id="IPR000722">
    <property type="entry name" value="RNA_pol_asu"/>
</dbReference>
<dbReference type="GO" id="GO:0006368">
    <property type="term" value="P:transcription elongation by RNA polymerase II"/>
    <property type="evidence" value="ECO:0007669"/>
    <property type="project" value="UniProtKB-ARBA"/>
</dbReference>
<evidence type="ECO:0000256" key="6">
    <source>
        <dbReference type="ARBA" id="ARBA00022695"/>
    </source>
</evidence>
<dbReference type="InterPro" id="IPR007081">
    <property type="entry name" value="RNA_pol_Rpb1_5"/>
</dbReference>
<evidence type="ECO:0000256" key="5">
    <source>
        <dbReference type="ARBA" id="ARBA00022679"/>
    </source>
</evidence>
<dbReference type="Pfam" id="PF00623">
    <property type="entry name" value="RNA_pol_Rpb1_2"/>
    <property type="match status" value="1"/>
</dbReference>
<dbReference type="Pfam" id="PF04992">
    <property type="entry name" value="RNA_pol_Rpb1_6"/>
    <property type="match status" value="1"/>
</dbReference>
<organism evidence="18 19">
    <name type="scientific">Pyrenophora seminiperda CCB06</name>
    <dbReference type="NCBI Taxonomy" id="1302712"/>
    <lineage>
        <taxon>Eukaryota</taxon>
        <taxon>Fungi</taxon>
        <taxon>Dikarya</taxon>
        <taxon>Ascomycota</taxon>
        <taxon>Pezizomycotina</taxon>
        <taxon>Dothideomycetes</taxon>
        <taxon>Pleosporomycetidae</taxon>
        <taxon>Pleosporales</taxon>
        <taxon>Pleosporineae</taxon>
        <taxon>Pleosporaceae</taxon>
        <taxon>Pyrenophora</taxon>
    </lineage>
</organism>
<dbReference type="Pfam" id="PF05001">
    <property type="entry name" value="RNA_pol_Rpb1_R"/>
    <property type="match status" value="8"/>
</dbReference>
<keyword evidence="3 15" id="KW-0240">DNA-directed RNA polymerase</keyword>
<evidence type="ECO:0000256" key="8">
    <source>
        <dbReference type="ARBA" id="ARBA00022737"/>
    </source>
</evidence>
<dbReference type="InterPro" id="IPR006592">
    <property type="entry name" value="RNA_pol_N"/>
</dbReference>
<dbReference type="Pfam" id="PF04997">
    <property type="entry name" value="RNA_pol_Rpb1_1"/>
    <property type="match status" value="1"/>
</dbReference>
<dbReference type="Gene3D" id="4.10.860.120">
    <property type="entry name" value="RNA polymerase II, clamp domain"/>
    <property type="match status" value="1"/>
</dbReference>
<dbReference type="CDD" id="cd02584">
    <property type="entry name" value="RNAP_II_Rpb1_C"/>
    <property type="match status" value="1"/>
</dbReference>
<accession>A0A3M7LZ21</accession>
<dbReference type="PANTHER" id="PTHR19376:SF37">
    <property type="entry name" value="DNA-DIRECTED RNA POLYMERASE II SUBUNIT RPB1"/>
    <property type="match status" value="1"/>
</dbReference>
<dbReference type="InterPro" id="IPR007073">
    <property type="entry name" value="RNA_pol_Rpb1_7"/>
</dbReference>
<evidence type="ECO:0000256" key="1">
    <source>
        <dbReference type="ARBA" id="ARBA00004123"/>
    </source>
</evidence>
<dbReference type="Gene3D" id="3.30.1360.140">
    <property type="match status" value="1"/>
</dbReference>
<dbReference type="Gene3D" id="6.20.50.80">
    <property type="match status" value="1"/>
</dbReference>
<dbReference type="FunFam" id="1.10.150.390:FF:000001">
    <property type="entry name" value="DNA-directed RNA polymerase subunit"/>
    <property type="match status" value="1"/>
</dbReference>
<dbReference type="OrthoDB" id="270392at2759"/>
<dbReference type="FunFam" id="2.40.40.20:FF:000019">
    <property type="entry name" value="DNA-directed RNA polymerase II subunit RPB1"/>
    <property type="match status" value="1"/>
</dbReference>
<dbReference type="PROSITE" id="PS00115">
    <property type="entry name" value="RNA_POL_II_REPEAT"/>
    <property type="match status" value="3"/>
</dbReference>
<dbReference type="Gene3D" id="1.10.132.30">
    <property type="match status" value="1"/>
</dbReference>
<keyword evidence="13" id="KW-0539">Nucleus</keyword>
<keyword evidence="6 15" id="KW-0548">Nucleotidyltransferase</keyword>
<dbReference type="GO" id="GO:0003677">
    <property type="term" value="F:DNA binding"/>
    <property type="evidence" value="ECO:0007669"/>
    <property type="project" value="UniProtKB-KW"/>
</dbReference>
<evidence type="ECO:0000256" key="3">
    <source>
        <dbReference type="ARBA" id="ARBA00022478"/>
    </source>
</evidence>
<comment type="catalytic activity">
    <reaction evidence="14 15">
        <text>RNA(n) + a ribonucleoside 5'-triphosphate = RNA(n+1) + diphosphate</text>
        <dbReference type="Rhea" id="RHEA:21248"/>
        <dbReference type="Rhea" id="RHEA-COMP:14527"/>
        <dbReference type="Rhea" id="RHEA-COMP:17342"/>
        <dbReference type="ChEBI" id="CHEBI:33019"/>
        <dbReference type="ChEBI" id="CHEBI:61557"/>
        <dbReference type="ChEBI" id="CHEBI:140395"/>
        <dbReference type="EC" id="2.7.7.6"/>
    </reaction>
</comment>
<evidence type="ECO:0000259" key="17">
    <source>
        <dbReference type="SMART" id="SM00663"/>
    </source>
</evidence>
<keyword evidence="9" id="KW-0862">Zinc</keyword>
<dbReference type="InterPro" id="IPR007066">
    <property type="entry name" value="RNA_pol_Rpb1_3"/>
</dbReference>
<dbReference type="EMBL" id="KE747810">
    <property type="protein sequence ID" value="RMZ67420.1"/>
    <property type="molecule type" value="Genomic_DNA"/>
</dbReference>
<keyword evidence="8" id="KW-0677">Repeat</keyword>
<comment type="function">
    <text evidence="15">DNA-dependent RNA polymerase catalyzes the transcription of DNA into RNA using the four ribonucleoside triphosphates as substrates.</text>
</comment>
<dbReference type="InterPro" id="IPR007083">
    <property type="entry name" value="RNA_pol_Rpb1_4"/>
</dbReference>
<keyword evidence="4" id="KW-0597">Phosphoprotein</keyword>
<keyword evidence="11" id="KW-0238">DNA-binding</keyword>
<keyword evidence="7" id="KW-0479">Metal-binding</keyword>
<dbReference type="FunFam" id="3.30.1490.180:FF:000001">
    <property type="entry name" value="DNA-directed RNA polymerase subunit"/>
    <property type="match status" value="1"/>
</dbReference>
<protein>
    <recommendedName>
        <fullName evidence="15">DNA-directed RNA polymerase subunit</fullName>
        <ecNumber evidence="15">2.7.7.6</ecNumber>
    </recommendedName>
</protein>
<dbReference type="GO" id="GO:0005665">
    <property type="term" value="C:RNA polymerase II, core complex"/>
    <property type="evidence" value="ECO:0007669"/>
    <property type="project" value="TreeGrafter"/>
</dbReference>